<keyword evidence="6" id="KW-0418">Kinase</keyword>
<dbReference type="Pfam" id="PF02518">
    <property type="entry name" value="HATPase_c"/>
    <property type="match status" value="1"/>
</dbReference>
<evidence type="ECO:0000313" key="12">
    <source>
        <dbReference type="Proteomes" id="UP000004478"/>
    </source>
</evidence>
<dbReference type="PROSITE" id="PS50109">
    <property type="entry name" value="HIS_KIN"/>
    <property type="match status" value="1"/>
</dbReference>
<evidence type="ECO:0000256" key="3">
    <source>
        <dbReference type="ARBA" id="ARBA00022553"/>
    </source>
</evidence>
<keyword evidence="9" id="KW-0472">Membrane</keyword>
<dbReference type="Gene3D" id="2.130.10.10">
    <property type="entry name" value="YVTN repeat-like/Quinoprotein amine dehydrogenase"/>
    <property type="match status" value="1"/>
</dbReference>
<evidence type="ECO:0000256" key="9">
    <source>
        <dbReference type="SAM" id="Phobius"/>
    </source>
</evidence>
<keyword evidence="8" id="KW-0902">Two-component regulatory system</keyword>
<feature type="transmembrane region" description="Helical" evidence="9">
    <location>
        <begin position="359"/>
        <end position="379"/>
    </location>
</feature>
<dbReference type="AlphaFoldDB" id="K1L680"/>
<proteinExistence type="predicted"/>
<dbReference type="Pfam" id="PF07730">
    <property type="entry name" value="HisKA_3"/>
    <property type="match status" value="1"/>
</dbReference>
<protein>
    <recommendedName>
        <fullName evidence="2">histidine kinase</fullName>
        <ecNumber evidence="2">2.7.13.3</ecNumber>
    </recommendedName>
</protein>
<dbReference type="CDD" id="cd16917">
    <property type="entry name" value="HATPase_UhpB-NarQ-NarX-like"/>
    <property type="match status" value="1"/>
</dbReference>
<dbReference type="InterPro" id="IPR003594">
    <property type="entry name" value="HATPase_dom"/>
</dbReference>
<dbReference type="GO" id="GO:0000155">
    <property type="term" value="F:phosphorelay sensor kinase activity"/>
    <property type="evidence" value="ECO:0007669"/>
    <property type="project" value="InterPro"/>
</dbReference>
<dbReference type="InterPro" id="IPR011712">
    <property type="entry name" value="Sig_transdc_His_kin_sub3_dim/P"/>
</dbReference>
<evidence type="ECO:0000256" key="6">
    <source>
        <dbReference type="ARBA" id="ARBA00022777"/>
    </source>
</evidence>
<dbReference type="SUPFAM" id="SSF55874">
    <property type="entry name" value="ATPase domain of HSP90 chaperone/DNA topoisomerase II/histidine kinase"/>
    <property type="match status" value="1"/>
</dbReference>
<evidence type="ECO:0000256" key="4">
    <source>
        <dbReference type="ARBA" id="ARBA00022679"/>
    </source>
</evidence>
<reference evidence="11 12" key="1">
    <citation type="journal article" date="2012" name="J. Bacteriol.">
        <title>Draft Genome Sequence of Cecembia lonarensis Strain LW9T, Isolated from Lonar Lake, a Haloalkaline Lake in India.</title>
        <authorList>
            <person name="Shivaji S."/>
            <person name="Ara S."/>
            <person name="Singh A."/>
            <person name="Pinnaka A.K."/>
        </authorList>
    </citation>
    <scope>NUCLEOTIDE SEQUENCE [LARGE SCALE GENOMIC DNA]</scope>
    <source>
        <strain evidence="11 12">LW9</strain>
    </source>
</reference>
<dbReference type="InterPro" id="IPR036890">
    <property type="entry name" value="HATPase_C_sf"/>
</dbReference>
<dbReference type="PANTHER" id="PTHR24421:SF10">
    <property type="entry name" value="NITRATE_NITRITE SENSOR PROTEIN NARQ"/>
    <property type="match status" value="1"/>
</dbReference>
<evidence type="ECO:0000256" key="2">
    <source>
        <dbReference type="ARBA" id="ARBA00012438"/>
    </source>
</evidence>
<dbReference type="SUPFAM" id="SSF50969">
    <property type="entry name" value="YVTN repeat-like/Quinoprotein amine dehydrogenase"/>
    <property type="match status" value="1"/>
</dbReference>
<evidence type="ECO:0000313" key="11">
    <source>
        <dbReference type="EMBL" id="EKB47597.1"/>
    </source>
</evidence>
<dbReference type="GO" id="GO:0046983">
    <property type="term" value="F:protein dimerization activity"/>
    <property type="evidence" value="ECO:0007669"/>
    <property type="project" value="InterPro"/>
</dbReference>
<dbReference type="OrthoDB" id="1523646at2"/>
<dbReference type="GO" id="GO:0005524">
    <property type="term" value="F:ATP binding"/>
    <property type="evidence" value="ECO:0007669"/>
    <property type="project" value="UniProtKB-KW"/>
</dbReference>
<dbReference type="SMART" id="SM00387">
    <property type="entry name" value="HATPase_c"/>
    <property type="match status" value="1"/>
</dbReference>
<dbReference type="InterPro" id="IPR013783">
    <property type="entry name" value="Ig-like_fold"/>
</dbReference>
<dbReference type="InterPro" id="IPR050482">
    <property type="entry name" value="Sensor_HK_TwoCompSys"/>
</dbReference>
<dbReference type="InterPro" id="IPR011123">
    <property type="entry name" value="Y_Y_Y"/>
</dbReference>
<organism evidence="11 12">
    <name type="scientific">Cecembia lonarensis (strain CCUG 58316 / KCTC 22772 / LW9)</name>
    <dbReference type="NCBI Taxonomy" id="1225176"/>
    <lineage>
        <taxon>Bacteria</taxon>
        <taxon>Pseudomonadati</taxon>
        <taxon>Bacteroidota</taxon>
        <taxon>Cytophagia</taxon>
        <taxon>Cytophagales</taxon>
        <taxon>Cyclobacteriaceae</taxon>
        <taxon>Cecembia</taxon>
    </lineage>
</organism>
<gene>
    <name evidence="11" type="primary">vraS</name>
    <name evidence="11" type="ORF">B879_03805</name>
</gene>
<dbReference type="PANTHER" id="PTHR24421">
    <property type="entry name" value="NITRATE/NITRITE SENSOR PROTEIN NARX-RELATED"/>
    <property type="match status" value="1"/>
</dbReference>
<dbReference type="InterPro" id="IPR011044">
    <property type="entry name" value="Quino_amine_DH_bsu"/>
</dbReference>
<keyword evidence="4 11" id="KW-0808">Transferase</keyword>
<evidence type="ECO:0000259" key="10">
    <source>
        <dbReference type="PROSITE" id="PS50109"/>
    </source>
</evidence>
<dbReference type="InterPro" id="IPR005467">
    <property type="entry name" value="His_kinase_dom"/>
</dbReference>
<keyword evidence="3" id="KW-0597">Phosphoprotein</keyword>
<evidence type="ECO:0000256" key="7">
    <source>
        <dbReference type="ARBA" id="ARBA00022840"/>
    </source>
</evidence>
<dbReference type="EC" id="2.7.13.3" evidence="2"/>
<comment type="catalytic activity">
    <reaction evidence="1">
        <text>ATP + protein L-histidine = ADP + protein N-phospho-L-histidine.</text>
        <dbReference type="EC" id="2.7.13.3"/>
    </reaction>
</comment>
<evidence type="ECO:0000256" key="8">
    <source>
        <dbReference type="ARBA" id="ARBA00023012"/>
    </source>
</evidence>
<keyword evidence="7" id="KW-0067">ATP-binding</keyword>
<evidence type="ECO:0000256" key="1">
    <source>
        <dbReference type="ARBA" id="ARBA00000085"/>
    </source>
</evidence>
<sequence>MIILDLLHEKIARDPIPISDTLKAFLNDFDAMENWDAFLHKDQIILNSPSSGVGIIDSTKDNEACYVFDEISELFFIPDIGFLSISKDRSIGFFDPENKKVENPIHLKKVLSVDSEITDVAYRKDWLWVATSGSGIYLIHLKTGKLLHYDVSSGLPTNYIMALKFHDDRTVWASTNNGIFRVIFSKNQQNINFENINYFNNKNGIPITEFIAGKSFEDSSGKLYFMGNHGLLMIRSQNFNRTNFTNNIVLTELKANHKPIPTTLALQHMNAIQLEHNENNLEFYFSSISGTAPENLNYSYMLEGYDKEWVHAGNRRYASYTNLLPGTYYFKVKLTHEEPTDTNANELEILIKEAYWQTAWFKGSLILVMAFLLFLLYHVRVNYLLKIRGIREEISADLHDDLGARLTTIQLLSAIHKNRFKNNKEFNQVLQQIDSEVLESTEALHDLVGSIKMNEEQMEDFLAKTRRYISETLEGSHLKYSIQINESLSQEGFSFKKRKDLFFIVKELINNIRKHAKATKVEVILDKKDSQLLLLVRDNGIGFDVNFNSDRNGLKNLKTRIERNNGVFSIVSNRNFGTSIEILIPFDSVSDIKSFLGFWTWNTKTKRIISKVSFKYGN</sequence>
<dbReference type="Gene3D" id="2.60.40.10">
    <property type="entry name" value="Immunoglobulins"/>
    <property type="match status" value="1"/>
</dbReference>
<keyword evidence="5" id="KW-0547">Nucleotide-binding</keyword>
<dbReference type="Proteomes" id="UP000004478">
    <property type="component" value="Unassembled WGS sequence"/>
</dbReference>
<keyword evidence="9" id="KW-0812">Transmembrane</keyword>
<feature type="domain" description="Histidine kinase" evidence="10">
    <location>
        <begin position="393"/>
        <end position="588"/>
    </location>
</feature>
<dbReference type="InterPro" id="IPR015943">
    <property type="entry name" value="WD40/YVTN_repeat-like_dom_sf"/>
</dbReference>
<keyword evidence="9" id="KW-1133">Transmembrane helix</keyword>
<keyword evidence="12" id="KW-1185">Reference proteome</keyword>
<dbReference type="EMBL" id="AMGM01000109">
    <property type="protein sequence ID" value="EKB47597.1"/>
    <property type="molecule type" value="Genomic_DNA"/>
</dbReference>
<dbReference type="Pfam" id="PF07495">
    <property type="entry name" value="Y_Y_Y"/>
    <property type="match status" value="1"/>
</dbReference>
<dbReference type="Gene3D" id="3.30.565.10">
    <property type="entry name" value="Histidine kinase-like ATPase, C-terminal domain"/>
    <property type="match status" value="1"/>
</dbReference>
<evidence type="ECO:0000256" key="5">
    <source>
        <dbReference type="ARBA" id="ARBA00022741"/>
    </source>
</evidence>
<dbReference type="GO" id="GO:0016020">
    <property type="term" value="C:membrane"/>
    <property type="evidence" value="ECO:0007669"/>
    <property type="project" value="InterPro"/>
</dbReference>
<dbReference type="PATRIC" id="fig|1225176.3.peg.4056"/>
<name>K1L680_CECL9</name>
<accession>K1L680</accession>
<dbReference type="RefSeq" id="WP_009186826.1">
    <property type="nucleotide sequence ID" value="NZ_AMGM01000109.1"/>
</dbReference>
<comment type="caution">
    <text evidence="11">The sequence shown here is derived from an EMBL/GenBank/DDBJ whole genome shotgun (WGS) entry which is preliminary data.</text>
</comment>